<dbReference type="EMBL" id="BAAAHG010000021">
    <property type="protein sequence ID" value="GAA0914918.1"/>
    <property type="molecule type" value="Genomic_DNA"/>
</dbReference>
<evidence type="ECO:0000256" key="1">
    <source>
        <dbReference type="SAM" id="MobiDB-lite"/>
    </source>
</evidence>
<feature type="region of interest" description="Disordered" evidence="1">
    <location>
        <begin position="1"/>
        <end position="22"/>
    </location>
</feature>
<dbReference type="Proteomes" id="UP001501005">
    <property type="component" value="Unassembled WGS sequence"/>
</dbReference>
<proteinExistence type="predicted"/>
<sequence length="68" mass="7434">MTDRRSARRAAKRAAPAIRPRFGPWTDRPMSGWSVCAVHGYGVAPGTTCLLCRLEADMKADPDAYEAP</sequence>
<organism evidence="2 3">
    <name type="scientific">Streptomyces thermoalcalitolerans</name>
    <dbReference type="NCBI Taxonomy" id="65605"/>
    <lineage>
        <taxon>Bacteria</taxon>
        <taxon>Bacillati</taxon>
        <taxon>Actinomycetota</taxon>
        <taxon>Actinomycetes</taxon>
        <taxon>Kitasatosporales</taxon>
        <taxon>Streptomycetaceae</taxon>
        <taxon>Streptomyces</taxon>
    </lineage>
</organism>
<protein>
    <submittedName>
        <fullName evidence="2">Uncharacterized protein</fullName>
    </submittedName>
</protein>
<evidence type="ECO:0000313" key="3">
    <source>
        <dbReference type="Proteomes" id="UP001501005"/>
    </source>
</evidence>
<name>A0ABN1NR32_9ACTN</name>
<keyword evidence="3" id="KW-1185">Reference proteome</keyword>
<evidence type="ECO:0000313" key="2">
    <source>
        <dbReference type="EMBL" id="GAA0914918.1"/>
    </source>
</evidence>
<reference evidence="2 3" key="1">
    <citation type="journal article" date="2019" name="Int. J. Syst. Evol. Microbiol.">
        <title>The Global Catalogue of Microorganisms (GCM) 10K type strain sequencing project: providing services to taxonomists for standard genome sequencing and annotation.</title>
        <authorList>
            <consortium name="The Broad Institute Genomics Platform"/>
            <consortium name="The Broad Institute Genome Sequencing Center for Infectious Disease"/>
            <person name="Wu L."/>
            <person name="Ma J."/>
        </authorList>
    </citation>
    <scope>NUCLEOTIDE SEQUENCE [LARGE SCALE GENOMIC DNA]</scope>
    <source>
        <strain evidence="2 3">JCM 10673</strain>
    </source>
</reference>
<gene>
    <name evidence="2" type="ORF">GCM10009549_29890</name>
</gene>
<comment type="caution">
    <text evidence="2">The sequence shown here is derived from an EMBL/GenBank/DDBJ whole genome shotgun (WGS) entry which is preliminary data.</text>
</comment>
<feature type="compositionally biased region" description="Basic residues" evidence="1">
    <location>
        <begin position="1"/>
        <end position="12"/>
    </location>
</feature>
<accession>A0ABN1NR32</accession>